<reference evidence="2 3" key="1">
    <citation type="journal article" date="2019" name="Int. J. Syst. Evol. Microbiol.">
        <title>The Global Catalogue of Microorganisms (GCM) 10K type strain sequencing project: providing services to taxonomists for standard genome sequencing and annotation.</title>
        <authorList>
            <consortium name="The Broad Institute Genomics Platform"/>
            <consortium name="The Broad Institute Genome Sequencing Center for Infectious Disease"/>
            <person name="Wu L."/>
            <person name="Ma J."/>
        </authorList>
    </citation>
    <scope>NUCLEOTIDE SEQUENCE [LARGE SCALE GENOMIC DNA]</scope>
    <source>
        <strain evidence="2 3">JCM 14588</strain>
    </source>
</reference>
<organism evidence="2 3">
    <name type="scientific">Dermacoccus barathri</name>
    <dbReference type="NCBI Taxonomy" id="322601"/>
    <lineage>
        <taxon>Bacteria</taxon>
        <taxon>Bacillati</taxon>
        <taxon>Actinomycetota</taxon>
        <taxon>Actinomycetes</taxon>
        <taxon>Micrococcales</taxon>
        <taxon>Dermacoccaceae</taxon>
        <taxon>Dermacoccus</taxon>
    </lineage>
</organism>
<feature type="region of interest" description="Disordered" evidence="1">
    <location>
        <begin position="69"/>
        <end position="90"/>
    </location>
</feature>
<gene>
    <name evidence="2" type="ORF">GCM10009762_02500</name>
</gene>
<feature type="compositionally biased region" description="Polar residues" evidence="1">
    <location>
        <begin position="80"/>
        <end position="90"/>
    </location>
</feature>
<keyword evidence="3" id="KW-1185">Reference proteome</keyword>
<proteinExistence type="predicted"/>
<name>A0ABN2B2V7_9MICO</name>
<evidence type="ECO:0000313" key="3">
    <source>
        <dbReference type="Proteomes" id="UP001501288"/>
    </source>
</evidence>
<evidence type="ECO:0000256" key="1">
    <source>
        <dbReference type="SAM" id="MobiDB-lite"/>
    </source>
</evidence>
<dbReference type="Proteomes" id="UP001501288">
    <property type="component" value="Unassembled WGS sequence"/>
</dbReference>
<evidence type="ECO:0000313" key="2">
    <source>
        <dbReference type="EMBL" id="GAA1531939.1"/>
    </source>
</evidence>
<dbReference type="EMBL" id="BAAANV010000010">
    <property type="protein sequence ID" value="GAA1531939.1"/>
    <property type="molecule type" value="Genomic_DNA"/>
</dbReference>
<sequence>MRWVWVEVPEDQRTSTSSDRKDLEMDERTSCRHGAGGYCDRCDLLVDLPGLHVIGVEHDTADRVVVTVESPPGPIGARSAQWSRPGTART</sequence>
<accession>A0ABN2B2V7</accession>
<protein>
    <submittedName>
        <fullName evidence="2">Uncharacterized protein</fullName>
    </submittedName>
</protein>
<comment type="caution">
    <text evidence="2">The sequence shown here is derived from an EMBL/GenBank/DDBJ whole genome shotgun (WGS) entry which is preliminary data.</text>
</comment>